<dbReference type="EMBL" id="VIGI01000001">
    <property type="protein sequence ID" value="KAB8304647.1"/>
    <property type="molecule type" value="Genomic_DNA"/>
</dbReference>
<dbReference type="Proteomes" id="UP000326757">
    <property type="component" value="Unassembled WGS sequence"/>
</dbReference>
<keyword evidence="2" id="KW-0812">Transmembrane</keyword>
<feature type="compositionally biased region" description="Polar residues" evidence="1">
    <location>
        <begin position="262"/>
        <end position="298"/>
    </location>
</feature>
<keyword evidence="3" id="KW-0732">Signal</keyword>
<proteinExistence type="predicted"/>
<sequence>MYFVLWWFFYADMVLAISSSRPSPGEFINPSAESTQNPLWVIGSEQLLSWETSLRNYTIALWNLNSDGNGYSKGPALLESYDGSDTSLNWTVQTYDFSISASPVFYLLLQPGTLSNNGNSSIPTTQSIASHTFNITSSTTNTEGDKKDHKLALILALSLTIPFVLICIALAIYFVRSRRRRALEIPPHYQYPYHVGFRHRPNRFFATSNSPNTFAFPAQDSSRERQRQSSNTALYFPPPPTTPKSPLSFASSLKTLRGLKGNTMSPGQNKNPNQQFSPTYPSSNPRSPDGYNQPSHLSPTYYPLQRVPSLTSSEAGNPHIQQLREAQEELAIERQRQASRMGYQSPEISPYNEPRGGLNHGDQKWVIRPYVPPDIPVATKKKYYDEQAEARVGRRKYDYDEPEELWSRHTFLIIHYYVFMVIFNSTIYISVGEEDLFIRVYLLEFCWRAGYGA</sequence>
<reference evidence="4 5" key="1">
    <citation type="submission" date="2019-06" db="EMBL/GenBank/DDBJ databases">
        <title>Genome Sequence of the Brown Rot Fungal Pathogen Monilinia laxa.</title>
        <authorList>
            <person name="De Miccolis Angelini R.M."/>
            <person name="Landi L."/>
            <person name="Abate D."/>
            <person name="Pollastro S."/>
            <person name="Romanazzi G."/>
            <person name="Faretra F."/>
        </authorList>
    </citation>
    <scope>NUCLEOTIDE SEQUENCE [LARGE SCALE GENOMIC DNA]</scope>
    <source>
        <strain evidence="4 5">Mlax316</strain>
    </source>
</reference>
<keyword evidence="2" id="KW-1133">Transmembrane helix</keyword>
<dbReference type="AlphaFoldDB" id="A0A5N6KLZ2"/>
<feature type="compositionally biased region" description="Polar residues" evidence="1">
    <location>
        <begin position="244"/>
        <end position="254"/>
    </location>
</feature>
<evidence type="ECO:0008006" key="6">
    <source>
        <dbReference type="Google" id="ProtNLM"/>
    </source>
</evidence>
<evidence type="ECO:0000256" key="2">
    <source>
        <dbReference type="SAM" id="Phobius"/>
    </source>
</evidence>
<feature type="transmembrane region" description="Helical" evidence="2">
    <location>
        <begin position="151"/>
        <end position="175"/>
    </location>
</feature>
<keyword evidence="2" id="KW-0472">Membrane</keyword>
<name>A0A5N6KLZ2_MONLA</name>
<evidence type="ECO:0000313" key="4">
    <source>
        <dbReference type="EMBL" id="KAB8304647.1"/>
    </source>
</evidence>
<evidence type="ECO:0000313" key="5">
    <source>
        <dbReference type="Proteomes" id="UP000326757"/>
    </source>
</evidence>
<keyword evidence="5" id="KW-1185">Reference proteome</keyword>
<feature type="chain" id="PRO_5024994689" description="Mid2 domain-containing protein" evidence="3">
    <location>
        <begin position="17"/>
        <end position="453"/>
    </location>
</feature>
<feature type="transmembrane region" description="Helical" evidence="2">
    <location>
        <begin position="411"/>
        <end position="431"/>
    </location>
</feature>
<dbReference type="OrthoDB" id="5390143at2759"/>
<evidence type="ECO:0000256" key="1">
    <source>
        <dbReference type="SAM" id="MobiDB-lite"/>
    </source>
</evidence>
<gene>
    <name evidence="4" type="ORF">EYC80_004017</name>
</gene>
<feature type="signal peptide" evidence="3">
    <location>
        <begin position="1"/>
        <end position="16"/>
    </location>
</feature>
<organism evidence="4 5">
    <name type="scientific">Monilinia laxa</name>
    <name type="common">Brown rot fungus</name>
    <name type="synonym">Sclerotinia laxa</name>
    <dbReference type="NCBI Taxonomy" id="61186"/>
    <lineage>
        <taxon>Eukaryota</taxon>
        <taxon>Fungi</taxon>
        <taxon>Dikarya</taxon>
        <taxon>Ascomycota</taxon>
        <taxon>Pezizomycotina</taxon>
        <taxon>Leotiomycetes</taxon>
        <taxon>Helotiales</taxon>
        <taxon>Sclerotiniaceae</taxon>
        <taxon>Monilinia</taxon>
    </lineage>
</organism>
<protein>
    <recommendedName>
        <fullName evidence="6">Mid2 domain-containing protein</fullName>
    </recommendedName>
</protein>
<evidence type="ECO:0000256" key="3">
    <source>
        <dbReference type="SAM" id="SignalP"/>
    </source>
</evidence>
<accession>A0A5N6KLZ2</accession>
<comment type="caution">
    <text evidence="4">The sequence shown here is derived from an EMBL/GenBank/DDBJ whole genome shotgun (WGS) entry which is preliminary data.</text>
</comment>
<feature type="region of interest" description="Disordered" evidence="1">
    <location>
        <begin position="208"/>
        <end position="303"/>
    </location>
</feature>